<dbReference type="AlphaFoldDB" id="A0A2I0TZY9"/>
<dbReference type="EMBL" id="KZ506506">
    <property type="protein sequence ID" value="PKU39368.1"/>
    <property type="molecule type" value="Genomic_DNA"/>
</dbReference>
<evidence type="ECO:0000313" key="1">
    <source>
        <dbReference type="EMBL" id="PKU39368.1"/>
    </source>
</evidence>
<proteinExistence type="predicted"/>
<reference evidence="2" key="1">
    <citation type="submission" date="2017-11" db="EMBL/GenBank/DDBJ databases">
        <authorList>
            <person name="Lima N.C."/>
            <person name="Parody-Merino A.M."/>
            <person name="Battley P.F."/>
            <person name="Fidler A.E."/>
            <person name="Prosdocimi F."/>
        </authorList>
    </citation>
    <scope>NUCLEOTIDE SEQUENCE [LARGE SCALE GENOMIC DNA]</scope>
</reference>
<sequence>MNPRCSAISRKTGLNPAYQLLGKTNARTLNVSYFVPLPPALYAQHDAMWHGTLFCVGFAYPNFIELPCIYHGIKASTPGTENIKNFHLEQKNLPAESTADYSLCGIKLLKCIQRRVTKVVKSLEGEIHKKWLRSLSLFSMLKRRLRADLIAVYNFLKESSGGGDTNLLSLVTSSRTRGNGMKGKFRLDIRKRFFTERVVGHWNWLPMEVVIAPSLSEFKEHLDDTHTHMV</sequence>
<dbReference type="Proteomes" id="UP000233556">
    <property type="component" value="Unassembled WGS sequence"/>
</dbReference>
<protein>
    <recommendedName>
        <fullName evidence="3">Rna-directed dna polymerase from mobile element jockey-like</fullName>
    </recommendedName>
</protein>
<keyword evidence="2" id="KW-1185">Reference proteome</keyword>
<gene>
    <name evidence="1" type="ORF">llap_10326</name>
</gene>
<organism evidence="1 2">
    <name type="scientific">Limosa lapponica baueri</name>
    <dbReference type="NCBI Taxonomy" id="1758121"/>
    <lineage>
        <taxon>Eukaryota</taxon>
        <taxon>Metazoa</taxon>
        <taxon>Chordata</taxon>
        <taxon>Craniata</taxon>
        <taxon>Vertebrata</taxon>
        <taxon>Euteleostomi</taxon>
        <taxon>Archelosauria</taxon>
        <taxon>Archosauria</taxon>
        <taxon>Dinosauria</taxon>
        <taxon>Saurischia</taxon>
        <taxon>Theropoda</taxon>
        <taxon>Coelurosauria</taxon>
        <taxon>Aves</taxon>
        <taxon>Neognathae</taxon>
        <taxon>Neoaves</taxon>
        <taxon>Charadriiformes</taxon>
        <taxon>Scolopacidae</taxon>
        <taxon>Limosa</taxon>
    </lineage>
</organism>
<name>A0A2I0TZY9_LIMLA</name>
<accession>A0A2I0TZY9</accession>
<evidence type="ECO:0008006" key="3">
    <source>
        <dbReference type="Google" id="ProtNLM"/>
    </source>
</evidence>
<reference evidence="2" key="2">
    <citation type="submission" date="2017-12" db="EMBL/GenBank/DDBJ databases">
        <title>Genome sequence of the Bar-tailed Godwit (Limosa lapponica baueri).</title>
        <authorList>
            <person name="Lima N.C.B."/>
            <person name="Parody-Merino A.M."/>
            <person name="Battley P.F."/>
            <person name="Fidler A.E."/>
            <person name="Prosdocimi F."/>
        </authorList>
    </citation>
    <scope>NUCLEOTIDE SEQUENCE [LARGE SCALE GENOMIC DNA]</scope>
</reference>
<dbReference type="OrthoDB" id="276744at2759"/>
<evidence type="ECO:0000313" key="2">
    <source>
        <dbReference type="Proteomes" id="UP000233556"/>
    </source>
</evidence>